<dbReference type="InterPro" id="IPR042184">
    <property type="entry name" value="YqeY/Aim41_N"/>
</dbReference>
<dbReference type="InterPro" id="IPR003789">
    <property type="entry name" value="Asn/Gln_tRNA_amidoTrase-B-like"/>
</dbReference>
<dbReference type="SUPFAM" id="SSF89095">
    <property type="entry name" value="GatB/YqeY motif"/>
    <property type="match status" value="1"/>
</dbReference>
<dbReference type="RefSeq" id="WP_013657176.1">
    <property type="nucleotide sequence ID" value="NC_015275.1"/>
</dbReference>
<dbReference type="EMBL" id="CP002582">
    <property type="protein sequence ID" value="ADZ83882.1"/>
    <property type="molecule type" value="Genomic_DNA"/>
</dbReference>
<gene>
    <name evidence="1" type="ordered locus">Clole_2168</name>
</gene>
<keyword evidence="2" id="KW-1185">Reference proteome</keyword>
<proteinExistence type="predicted"/>
<dbReference type="GO" id="GO:0016884">
    <property type="term" value="F:carbon-nitrogen ligase activity, with glutamine as amido-N-donor"/>
    <property type="evidence" value="ECO:0007669"/>
    <property type="project" value="InterPro"/>
</dbReference>
<dbReference type="STRING" id="642492.Clole_2168"/>
<evidence type="ECO:0000313" key="2">
    <source>
        <dbReference type="Proteomes" id="UP000008467"/>
    </source>
</evidence>
<dbReference type="Gene3D" id="1.10.10.410">
    <property type="match status" value="1"/>
</dbReference>
<dbReference type="AlphaFoldDB" id="F2JR24"/>
<name>F2JR24_CELLD</name>
<dbReference type="KEGG" id="cle:Clole_2168"/>
<dbReference type="HOGENOM" id="CLU_079430_2_1_9"/>
<dbReference type="Gene3D" id="1.10.1510.10">
    <property type="entry name" value="Uncharacterised protein YqeY/AIM41 PF09424, N-terminal domain"/>
    <property type="match status" value="1"/>
</dbReference>
<dbReference type="PANTHER" id="PTHR28055:SF1">
    <property type="entry name" value="ALTERED INHERITANCE OF MITOCHONDRIA PROTEIN 41, MITOCHONDRIAL"/>
    <property type="match status" value="1"/>
</dbReference>
<dbReference type="InterPro" id="IPR023168">
    <property type="entry name" value="GatB_Yqey_C_2"/>
</dbReference>
<dbReference type="Proteomes" id="UP000008467">
    <property type="component" value="Chromosome"/>
</dbReference>
<protein>
    <submittedName>
        <fullName evidence="1">Putative tRNA binding protein</fullName>
    </submittedName>
</protein>
<dbReference type="Pfam" id="PF09424">
    <property type="entry name" value="YqeY"/>
    <property type="match status" value="1"/>
</dbReference>
<organism evidence="1 2">
    <name type="scientific">Cellulosilyticum lentocellum (strain ATCC 49066 / DSM 5427 / NCIMB 11756 / RHM5)</name>
    <name type="common">Clostridium lentocellum</name>
    <dbReference type="NCBI Taxonomy" id="642492"/>
    <lineage>
        <taxon>Bacteria</taxon>
        <taxon>Bacillati</taxon>
        <taxon>Bacillota</taxon>
        <taxon>Clostridia</taxon>
        <taxon>Lachnospirales</taxon>
        <taxon>Cellulosilyticaceae</taxon>
        <taxon>Cellulosilyticum</taxon>
    </lineage>
</organism>
<dbReference type="eggNOG" id="COG1610">
    <property type="taxonomic scope" value="Bacteria"/>
</dbReference>
<dbReference type="PANTHER" id="PTHR28055">
    <property type="entry name" value="ALTERED INHERITANCE OF MITOCHONDRIA PROTEIN 41, MITOCHONDRIAL"/>
    <property type="match status" value="1"/>
</dbReference>
<sequence>MSLKEKLLSDMKEAMKEKDVLRKNTIQSIRGAILQKEKDTLQEVSEEQILDIIVQEIKKRKDALADFEKGNRPDLVADTNAEVTVLQGYLPKQLSDEELTSLIHQVIEEVEATSMKDMGKVMAAIKPKVSGRADNQKVSSIVKQCLSN</sequence>
<reference evidence="1 2" key="1">
    <citation type="journal article" date="2011" name="J. Bacteriol.">
        <title>Complete genome sequence of the cellulose-degrading bacterium Cellulosilyticum lentocellum.</title>
        <authorList>
            <consortium name="US DOE Joint Genome Institute"/>
            <person name="Miller D.A."/>
            <person name="Suen G."/>
            <person name="Bruce D."/>
            <person name="Copeland A."/>
            <person name="Cheng J.F."/>
            <person name="Detter C."/>
            <person name="Goodwin L.A."/>
            <person name="Han C.S."/>
            <person name="Hauser L.J."/>
            <person name="Land M.L."/>
            <person name="Lapidus A."/>
            <person name="Lucas S."/>
            <person name="Meincke L."/>
            <person name="Pitluck S."/>
            <person name="Tapia R."/>
            <person name="Teshima H."/>
            <person name="Woyke T."/>
            <person name="Fox B.G."/>
            <person name="Angert E.R."/>
            <person name="Currie C.R."/>
        </authorList>
    </citation>
    <scope>NUCLEOTIDE SEQUENCE [LARGE SCALE GENOMIC DNA]</scope>
    <source>
        <strain evidence="2">ATCC 49066 / DSM 5427 / NCIMB 11756 / RHM5</strain>
    </source>
</reference>
<accession>F2JR24</accession>
<evidence type="ECO:0000313" key="1">
    <source>
        <dbReference type="EMBL" id="ADZ83882.1"/>
    </source>
</evidence>
<dbReference type="InterPro" id="IPR019004">
    <property type="entry name" value="YqeY/Aim41"/>
</dbReference>